<feature type="compositionally biased region" description="Polar residues" evidence="13">
    <location>
        <begin position="389"/>
        <end position="400"/>
    </location>
</feature>
<dbReference type="Gene3D" id="2.40.330.10">
    <property type="entry name" value="DNA-binding pseudobarrel domain"/>
    <property type="match status" value="1"/>
</dbReference>
<comment type="similarity">
    <text evidence="3 12">Belongs to the ARF family.</text>
</comment>
<evidence type="ECO:0000256" key="13">
    <source>
        <dbReference type="SAM" id="MobiDB-lite"/>
    </source>
</evidence>
<dbReference type="InterPro" id="IPR003340">
    <property type="entry name" value="B3_DNA-bd"/>
</dbReference>
<feature type="domain" description="TF-B3" evidence="14">
    <location>
        <begin position="139"/>
        <end position="241"/>
    </location>
</feature>
<dbReference type="InterPro" id="IPR023375">
    <property type="entry name" value="ADC_dom_sf"/>
</dbReference>
<dbReference type="PROSITE" id="PS50863">
    <property type="entry name" value="B3"/>
    <property type="match status" value="1"/>
</dbReference>
<evidence type="ECO:0000256" key="2">
    <source>
        <dbReference type="ARBA" id="ARBA00006643"/>
    </source>
</evidence>
<dbReference type="GO" id="GO:0005634">
    <property type="term" value="C:nucleus"/>
    <property type="evidence" value="ECO:0007669"/>
    <property type="project" value="UniProtKB-SubCell"/>
</dbReference>
<keyword evidence="9 12" id="KW-0539">Nucleus</keyword>
<comment type="function">
    <text evidence="12">Auxin response factors (ARFs) are transcriptional factors that bind specifically to the DNA sequence 5'-TGTCTC-3' found in the auxin-responsive promoter elements (AuxREs).</text>
</comment>
<keyword evidence="6 12" id="KW-0805">Transcription regulation</keyword>
<evidence type="ECO:0000313" key="16">
    <source>
        <dbReference type="EMBL" id="VFU48984.1"/>
    </source>
</evidence>
<evidence type="ECO:0000256" key="5">
    <source>
        <dbReference type="ARBA" id="ARBA00022737"/>
    </source>
</evidence>
<evidence type="ECO:0000256" key="1">
    <source>
        <dbReference type="ARBA" id="ARBA00004123"/>
    </source>
</evidence>
<organism evidence="16">
    <name type="scientific">Salix viminalis</name>
    <name type="common">Common osier</name>
    <name type="synonym">Basket willow</name>
    <dbReference type="NCBI Taxonomy" id="40686"/>
    <lineage>
        <taxon>Eukaryota</taxon>
        <taxon>Viridiplantae</taxon>
        <taxon>Streptophyta</taxon>
        <taxon>Embryophyta</taxon>
        <taxon>Tracheophyta</taxon>
        <taxon>Spermatophyta</taxon>
        <taxon>Magnoliopsida</taxon>
        <taxon>eudicotyledons</taxon>
        <taxon>Gunneridae</taxon>
        <taxon>Pentapetalae</taxon>
        <taxon>rosids</taxon>
        <taxon>fabids</taxon>
        <taxon>Malpighiales</taxon>
        <taxon>Salicaceae</taxon>
        <taxon>Saliceae</taxon>
        <taxon>Salix</taxon>
    </lineage>
</organism>
<evidence type="ECO:0000256" key="9">
    <source>
        <dbReference type="ARBA" id="ARBA00023242"/>
    </source>
</evidence>
<dbReference type="Pfam" id="PF01535">
    <property type="entry name" value="PPR"/>
    <property type="match status" value="3"/>
</dbReference>
<evidence type="ECO:0000256" key="10">
    <source>
        <dbReference type="ARBA" id="ARBA00023294"/>
    </source>
</evidence>
<dbReference type="Gene3D" id="2.30.30.1040">
    <property type="match status" value="1"/>
</dbReference>
<dbReference type="PROSITE" id="PS51375">
    <property type="entry name" value="PPR"/>
    <property type="match status" value="6"/>
</dbReference>
<dbReference type="FunFam" id="1.25.40.10:FF:001366">
    <property type="entry name" value="Pentatricopeptide repeat-containing protein"/>
    <property type="match status" value="1"/>
</dbReference>
<dbReference type="FunFam" id="2.30.30.1040:FF:000001">
    <property type="entry name" value="Auxin response factor"/>
    <property type="match status" value="1"/>
</dbReference>
<dbReference type="Pfam" id="PF02309">
    <property type="entry name" value="AUX_IAA"/>
    <property type="match status" value="1"/>
</dbReference>
<dbReference type="Gene3D" id="3.10.20.90">
    <property type="entry name" value="Phosphatidylinositol 3-kinase Catalytic Subunit, Chain A, domain 1"/>
    <property type="match status" value="1"/>
</dbReference>
<evidence type="ECO:0000259" key="15">
    <source>
        <dbReference type="PROSITE" id="PS51745"/>
    </source>
</evidence>
<keyword evidence="7 12" id="KW-0238">DNA-binding</keyword>
<dbReference type="InterPro" id="IPR033389">
    <property type="entry name" value="AUX/IAA_dom"/>
</dbReference>
<dbReference type="Gene3D" id="1.25.40.10">
    <property type="entry name" value="Tetratricopeptide repeat domain"/>
    <property type="match status" value="5"/>
</dbReference>
<dbReference type="GO" id="GO:0006355">
    <property type="term" value="P:regulation of DNA-templated transcription"/>
    <property type="evidence" value="ECO:0007669"/>
    <property type="project" value="InterPro"/>
</dbReference>
<reference evidence="16" key="1">
    <citation type="submission" date="2019-03" db="EMBL/GenBank/DDBJ databases">
        <authorList>
            <person name="Mank J."/>
            <person name="Almeida P."/>
        </authorList>
    </citation>
    <scope>NUCLEOTIDE SEQUENCE</scope>
    <source>
        <strain evidence="16">78183</strain>
    </source>
</reference>
<comment type="similarity">
    <text evidence="2">Belongs to the PPR family. PCMP-H subfamily.</text>
</comment>
<feature type="repeat" description="PPR" evidence="11">
    <location>
        <begin position="1397"/>
        <end position="1431"/>
    </location>
</feature>
<evidence type="ECO:0000256" key="4">
    <source>
        <dbReference type="ARBA" id="ARBA00011726"/>
    </source>
</evidence>
<dbReference type="EMBL" id="CAADRP010001707">
    <property type="protein sequence ID" value="VFU48984.1"/>
    <property type="molecule type" value="Genomic_DNA"/>
</dbReference>
<dbReference type="Pfam" id="PF06507">
    <property type="entry name" value="ARF_AD"/>
    <property type="match status" value="1"/>
</dbReference>
<evidence type="ECO:0000256" key="7">
    <source>
        <dbReference type="ARBA" id="ARBA00023125"/>
    </source>
</evidence>
<keyword evidence="10 12" id="KW-0927">Auxin signaling pathway</keyword>
<protein>
    <recommendedName>
        <fullName evidence="12">Auxin response factor</fullName>
    </recommendedName>
</protein>
<name>A0A6N2M4F8_SALVM</name>
<dbReference type="FunFam" id="2.40.330.10:FF:000001">
    <property type="entry name" value="Auxin response factor"/>
    <property type="match status" value="1"/>
</dbReference>
<sequence>MNNGSYSVDTKPNGIAGGSWSSPVAGEGSEDALYKELWHACAGPLVTVPRQGELVYYFPQGHIEQVEASTNQVADDLQMPSYNLPPKILCRVVNVQLKAELDTDEVFAQVILLPEARQDVDLVEEDLPPQPARPRVHSFCKMLTASDTSTHGGFSVLKRHADECLPPLDMSLQPPAQELVAKDLHGNEWRFRHIFRGQPKRHLLQSGWSLFVSAKKLVAGDAFIFLRGDTEELRVGVRRALSQPSNVPSSVISSHSMHIGILATAWHAVSTGSMFTVYYKPRNSPAEFIIPIDKYRESVKINYAIGMRFKMKFEAEEATEQRLSGTVTGVEEVDPKKWPRSKWRCLKVRWDETSLVHRPDRVSPWRIEPALAPSLDPVPGCRSKRHRSNMATPSADSSAPTKKDNEPSRHLQHQEILTLRNMYAGKNYSDGNHNPAWALSQGKDQTTFDNRKFGPDDKIPQVWHGSRLMNPTTGPGTLRESYESTHPFFELNSDGIDHPSKLNETGVFNCHSAPLMYSDHSFNMMASRMEVHLENDKDIQQQRGSWFSPFRNADNSSKPQHLPFQQRNGETSKDGNCKLFGFSLFGNPVAVEPAIIHRHSTDKQQQQINVASDHLQLLGSEGFLEQVKHPKHARCEEQGNIFQASALHSKVVQGMPKVDSTRRCVKVYKQGTAVGRSLDLAKFNGYNELTAELDQIFEFHGELVAPYKDWLIVFTDDEGDMMLVGDDPWQEFCSMVRGIFVFTREEINRMEPRSLNLEARGDSRSTDQMVDSMEDGTSNHLQAVSQEAEKGTRTKLLHYGKDDNVEAVVMSSSKLFHPHDKIPQSIKAAANFTQIPSWASLKSNPPSLQTQENNNKSQIESIHLISLSKQGKFKEAREFLKQMEDAGISVSPRSYHCLFEACGKIKSLLDGRLFHEQMQRTVTNPSEFLGNSVLMMYCKCGSLADASKVFDEMRERNLFSWNTIIAAYAENGVFDKAFCLFSSMLEFETKPNGSTYIGLLRSLLNPSGLAIGKQIHSHAIRSGLGSNASVNTAISNMYMKCGWLEGAELVFEKMSEKNAVTWTGIMVGYTQAERRIDALALFAKMVNEGVELDEYVFSIVLKACAGLEELNFGRQIHCHIVKLGLESEVSVGTPLVDFYVKCSNLESASKAFEWISEPNDVSWSALITGYCQMGEFEEALKTFKSLRTRSVDINSFTYTSIFQACSALADFNSGAQTHADAIKSGLVAYQHGESAMITMYSRCGRLDYATRVFESIGDPDAVAWTAIIAGYAYQGNAPEALELFRRMQDCGVRPNAVTFIAVLTACSHSGLVKEGRQYLESMNSKYGVAPTIDHYDCMVDIYSRAGFLLEALELIRSMPFSPDAMSWKCLLGGCWTYRNLGIGELAAENLFQLDPEDTACYILMFNLYASFGKWKEAADVRKMMTERNLRKELSSSWISVKGKVHRFIVGDKHHPQTEEIYSKLEALNYSVKKKETGLLTEEDVSNSLPERKEQLLVHSERLALAFGLISTPSSAPVFVFKNLRACKDCHDFCKQVSSITGREVVIPSLQVRGMYLQRLLVILHNIALQKIQWSHKSGLAVCETHTQTAMKFLPVSWTLPVSPNLVRALYQLHLVKSEIARAFIPKEFRLVEAFGYTLGGFFLASYEDSPAGVFDELVVIAGIVWNPPTSCAWAARVLVNSDDACDHGRKDVGLPSQVAKFSKKIKATPRQRKSKFNDFLDTIGFGTASSSMKDHMDVLVTETNGPSETDICNIKLTTSVPGVKFDEWKGPAIKMSLPSFSGRTEYNPNLLKYSCSIECRVRAVKAAKVSGPSSPPKHDTEESLSQLSLKTLEPGSREIADEGQNLSISVMLSKPLLALEFSCLKMQVEAPVVVSQHSKSRFAARVAN</sequence>
<keyword evidence="5" id="KW-0677">Repeat</keyword>
<dbReference type="InterPro" id="IPR011990">
    <property type="entry name" value="TPR-like_helical_dom_sf"/>
</dbReference>
<dbReference type="InterPro" id="IPR002885">
    <property type="entry name" value="PPR_rpt"/>
</dbReference>
<dbReference type="InterPro" id="IPR046848">
    <property type="entry name" value="E_motif"/>
</dbReference>
<evidence type="ECO:0000256" key="12">
    <source>
        <dbReference type="RuleBase" id="RU004561"/>
    </source>
</evidence>
<feature type="repeat" description="PPR" evidence="11">
    <location>
        <begin position="957"/>
        <end position="991"/>
    </location>
</feature>
<dbReference type="FunFam" id="1.25.40.10:FF:000380">
    <property type="entry name" value="Pentatricopeptide repeat-containing protein, chloroplastic"/>
    <property type="match status" value="1"/>
</dbReference>
<dbReference type="SMART" id="SM01019">
    <property type="entry name" value="B3"/>
    <property type="match status" value="1"/>
</dbReference>
<dbReference type="NCBIfam" id="TIGR00756">
    <property type="entry name" value="PPR"/>
    <property type="match status" value="4"/>
</dbReference>
<feature type="repeat" description="PPR" evidence="11">
    <location>
        <begin position="926"/>
        <end position="956"/>
    </location>
</feature>
<comment type="subunit">
    <text evidence="4 12">Homodimers and heterodimers.</text>
</comment>
<dbReference type="PANTHER" id="PTHR31384:SF137">
    <property type="entry name" value="AUXIN RESPONSE FACTOR"/>
    <property type="match status" value="1"/>
</dbReference>
<dbReference type="PANTHER" id="PTHR31384">
    <property type="entry name" value="AUXIN RESPONSE FACTOR 4-RELATED"/>
    <property type="match status" value="1"/>
</dbReference>
<dbReference type="SUPFAM" id="SSF54277">
    <property type="entry name" value="CAD &amp; PB1 domains"/>
    <property type="match status" value="1"/>
</dbReference>
<feature type="compositionally biased region" description="Basic and acidic residues" evidence="13">
    <location>
        <begin position="401"/>
        <end position="411"/>
    </location>
</feature>
<dbReference type="Pfam" id="PF02362">
    <property type="entry name" value="B3"/>
    <property type="match status" value="1"/>
</dbReference>
<dbReference type="InterPro" id="IPR015300">
    <property type="entry name" value="DNA-bd_pseudobarrel_sf"/>
</dbReference>
<dbReference type="FunFam" id="1.25.40.10:FF:000073">
    <property type="entry name" value="Pentatricopeptide repeat-containing protein chloroplastic"/>
    <property type="match status" value="1"/>
</dbReference>
<dbReference type="GO" id="GO:0003677">
    <property type="term" value="F:DNA binding"/>
    <property type="evidence" value="ECO:0007669"/>
    <property type="project" value="UniProtKB-KW"/>
</dbReference>
<gene>
    <name evidence="16" type="ORF">SVIM_LOCUS322404</name>
</gene>
<dbReference type="Pfam" id="PF20431">
    <property type="entry name" value="E_motif"/>
    <property type="match status" value="1"/>
</dbReference>
<dbReference type="Pfam" id="PF13041">
    <property type="entry name" value="PPR_2"/>
    <property type="match status" value="4"/>
</dbReference>
<dbReference type="FunFam" id="1.25.40.10:FF:000309">
    <property type="entry name" value="Pentatricopeptide repeat-containing protein, chloroplastic"/>
    <property type="match status" value="1"/>
</dbReference>
<dbReference type="InterPro" id="IPR044835">
    <property type="entry name" value="ARF_plant"/>
</dbReference>
<comment type="subcellular location">
    <subcellularLocation>
        <location evidence="1 12">Nucleus</location>
    </subcellularLocation>
</comment>
<dbReference type="CDD" id="cd10017">
    <property type="entry name" value="B3_DNA"/>
    <property type="match status" value="1"/>
</dbReference>
<dbReference type="InterPro" id="IPR053793">
    <property type="entry name" value="PB1-like"/>
</dbReference>
<keyword evidence="8 12" id="KW-0804">Transcription</keyword>
<dbReference type="InterPro" id="IPR010525">
    <property type="entry name" value="ARF_dom"/>
</dbReference>
<evidence type="ECO:0000259" key="14">
    <source>
        <dbReference type="PROSITE" id="PS50863"/>
    </source>
</evidence>
<dbReference type="PROSITE" id="PS51745">
    <property type="entry name" value="PB1"/>
    <property type="match status" value="1"/>
</dbReference>
<feature type="domain" description="PB1" evidence="15">
    <location>
        <begin position="662"/>
        <end position="755"/>
    </location>
</feature>
<dbReference type="SUPFAM" id="SSF101936">
    <property type="entry name" value="DNA-binding pseudobarrel domain"/>
    <property type="match status" value="1"/>
</dbReference>
<accession>A0A6N2M4F8</accession>
<evidence type="ECO:0000256" key="6">
    <source>
        <dbReference type="ARBA" id="ARBA00023015"/>
    </source>
</evidence>
<dbReference type="Pfam" id="PF14432">
    <property type="entry name" value="DYW_deaminase"/>
    <property type="match status" value="1"/>
</dbReference>
<feature type="repeat" description="PPR" evidence="11">
    <location>
        <begin position="1058"/>
        <end position="1092"/>
    </location>
</feature>
<dbReference type="GO" id="GO:0009734">
    <property type="term" value="P:auxin-activated signaling pathway"/>
    <property type="evidence" value="ECO:0007669"/>
    <property type="project" value="UniProtKB-KW"/>
</dbReference>
<evidence type="ECO:0000256" key="8">
    <source>
        <dbReference type="ARBA" id="ARBA00023163"/>
    </source>
</evidence>
<dbReference type="SUPFAM" id="SSF160104">
    <property type="entry name" value="Acetoacetate decarboxylase-like"/>
    <property type="match status" value="1"/>
</dbReference>
<feature type="repeat" description="PPR" evidence="11">
    <location>
        <begin position="1159"/>
        <end position="1193"/>
    </location>
</feature>
<feature type="region of interest" description="Disordered" evidence="13">
    <location>
        <begin position="373"/>
        <end position="411"/>
    </location>
</feature>
<evidence type="ECO:0000256" key="3">
    <source>
        <dbReference type="ARBA" id="ARBA00007853"/>
    </source>
</evidence>
<dbReference type="SUPFAM" id="SSF48452">
    <property type="entry name" value="TPR-like"/>
    <property type="match status" value="1"/>
</dbReference>
<feature type="repeat" description="PPR" evidence="11">
    <location>
        <begin position="1260"/>
        <end position="1294"/>
    </location>
</feature>
<evidence type="ECO:0000256" key="11">
    <source>
        <dbReference type="PROSITE-ProRule" id="PRU00708"/>
    </source>
</evidence>
<dbReference type="GO" id="GO:0008270">
    <property type="term" value="F:zinc ion binding"/>
    <property type="evidence" value="ECO:0007669"/>
    <property type="project" value="InterPro"/>
</dbReference>
<dbReference type="InterPro" id="IPR032867">
    <property type="entry name" value="DYW_dom"/>
</dbReference>
<proteinExistence type="inferred from homology"/>